<evidence type="ECO:0000313" key="6">
    <source>
        <dbReference type="EMBL" id="XBH18635.1"/>
    </source>
</evidence>
<dbReference type="InterPro" id="IPR008928">
    <property type="entry name" value="6-hairpin_glycosidase_sf"/>
</dbReference>
<proteinExistence type="predicted"/>
<name>A0AAU7DNJ3_9BACT</name>
<feature type="domain" description="DUF4964" evidence="3">
    <location>
        <begin position="12"/>
        <end position="86"/>
    </location>
</feature>
<dbReference type="PANTHER" id="PTHR31987">
    <property type="entry name" value="GLUTAMINASE A-RELATED"/>
    <property type="match status" value="1"/>
</dbReference>
<dbReference type="PANTHER" id="PTHR31987:SF1">
    <property type="entry name" value="GLUTAMINASE A"/>
    <property type="match status" value="1"/>
</dbReference>
<feature type="chain" id="PRO_5043571296" evidence="2">
    <location>
        <begin position="24"/>
        <end position="702"/>
    </location>
</feature>
<dbReference type="InterPro" id="IPR032515">
    <property type="entry name" value="DUF4964"/>
</dbReference>
<gene>
    <name evidence="6" type="ORF">P8935_04705</name>
</gene>
<reference evidence="6" key="1">
    <citation type="submission" date="2023-03" db="EMBL/GenBank/DDBJ databases">
        <title>Edaphobacter sp.</title>
        <authorList>
            <person name="Huber K.J."/>
            <person name="Papendorf J."/>
            <person name="Pilke C."/>
            <person name="Bunk B."/>
            <person name="Sproeer C."/>
            <person name="Pester M."/>
        </authorList>
    </citation>
    <scope>NUCLEOTIDE SEQUENCE</scope>
    <source>
        <strain evidence="6">DSM 110680</strain>
    </source>
</reference>
<feature type="compositionally biased region" description="Basic and acidic residues" evidence="1">
    <location>
        <begin position="226"/>
        <end position="240"/>
    </location>
</feature>
<protein>
    <submittedName>
        <fullName evidence="6">DUF4965 domain-containing protein</fullName>
    </submittedName>
</protein>
<accession>A0AAU7DNJ3</accession>
<dbReference type="Gene3D" id="1.50.10.10">
    <property type="match status" value="1"/>
</dbReference>
<sequence>MKHSLVKAAAAVVLALCCSALVAQTNGAAPLRAPATPLIVHDPYFSVWSTSDQLTGGPTRHWTGTAQEFNGIVRVDGQNFRYLGNADGSGPALEETDRKLTPTRTIITLQNNKIELRICFLTPAFPDDMKVMSRPVTYLTWDVKSRDGAEHDVTLYLDVDGSIATNNAGEAVAWSRAKIPGLHLLRVGTQRQPMLEQWGDNVRINWGYFYLGVPDADSASLAAGNENDRDRFNDSGKLPESDDLDQPRVPQSRYPSPPLLDVALPLGKVGSSGVTRHVLLAYDDVYSIEYMHQKLLPYWRTEFPTFTAMLEAADRDYMTLAKRAEQYDAELEHDLVQAGGKEYAAIAILAFRQAIAAHKLVEDADGIPFFMPKENFSNGSISTVDVIYPSAPMFLFLNPKLVEAQLEPVARYAETPHWKFPFAPHDLGVYPLANGQLYGGGEISEDDQMPVEESGNMILLFAAVAHAEHDTSFAKRHWPLLTKWADYLLEKGFDPENQLCTDDFAGHLAHNTNLSIKAIEALATYAQLAKQLGEAKTAEKYDAAAKSMAAKWVQMAADGDHYRLAFDKTGTWSQKYNLVWDTLLGVHMFPADVAAKEIAFYKTKSNPYGLPLDNRAKYTKLDWSIWSATMATNPADFQAIVHPIFQFLNQTPDRIPMTDWYDTVTAHHVGFQARSVVGGVYIKMLADPELWNKWAERGLRTH</sequence>
<dbReference type="EMBL" id="CP121196">
    <property type="protein sequence ID" value="XBH18635.1"/>
    <property type="molecule type" value="Genomic_DNA"/>
</dbReference>
<dbReference type="InterPro" id="IPR052743">
    <property type="entry name" value="Glutaminase_GtaA"/>
</dbReference>
<feature type="signal peptide" evidence="2">
    <location>
        <begin position="1"/>
        <end position="23"/>
    </location>
</feature>
<dbReference type="RefSeq" id="WP_348263861.1">
    <property type="nucleotide sequence ID" value="NZ_CP121196.1"/>
</dbReference>
<dbReference type="AlphaFoldDB" id="A0AAU7DNJ3"/>
<evidence type="ECO:0000259" key="4">
    <source>
        <dbReference type="Pfam" id="PF16335"/>
    </source>
</evidence>
<keyword evidence="2" id="KW-0732">Signal</keyword>
<dbReference type="Pfam" id="PF16334">
    <property type="entry name" value="DUF4964"/>
    <property type="match status" value="1"/>
</dbReference>
<evidence type="ECO:0000259" key="5">
    <source>
        <dbReference type="Pfam" id="PF17168"/>
    </source>
</evidence>
<evidence type="ECO:0000259" key="3">
    <source>
        <dbReference type="Pfam" id="PF16334"/>
    </source>
</evidence>
<dbReference type="InterPro" id="IPR033433">
    <property type="entry name" value="GtaA_N"/>
</dbReference>
<dbReference type="InterPro" id="IPR032514">
    <property type="entry name" value="GtaA_central"/>
</dbReference>
<dbReference type="Pfam" id="PF17168">
    <property type="entry name" value="DUF5127"/>
    <property type="match status" value="1"/>
</dbReference>
<organism evidence="6">
    <name type="scientific">Telmatobacter sp. DSM 110680</name>
    <dbReference type="NCBI Taxonomy" id="3036704"/>
    <lineage>
        <taxon>Bacteria</taxon>
        <taxon>Pseudomonadati</taxon>
        <taxon>Acidobacteriota</taxon>
        <taxon>Terriglobia</taxon>
        <taxon>Terriglobales</taxon>
        <taxon>Acidobacteriaceae</taxon>
        <taxon>Telmatobacter</taxon>
    </lineage>
</organism>
<dbReference type="GO" id="GO:0005975">
    <property type="term" value="P:carbohydrate metabolic process"/>
    <property type="evidence" value="ECO:0007669"/>
    <property type="project" value="InterPro"/>
</dbReference>
<dbReference type="Pfam" id="PF16335">
    <property type="entry name" value="GtaA_6_Hairpin"/>
    <property type="match status" value="1"/>
</dbReference>
<evidence type="ECO:0000256" key="1">
    <source>
        <dbReference type="SAM" id="MobiDB-lite"/>
    </source>
</evidence>
<feature type="region of interest" description="Disordered" evidence="1">
    <location>
        <begin position="222"/>
        <end position="256"/>
    </location>
</feature>
<feature type="domain" description="Glutaminase A central" evidence="4">
    <location>
        <begin position="340"/>
        <end position="683"/>
    </location>
</feature>
<dbReference type="SUPFAM" id="SSF48208">
    <property type="entry name" value="Six-hairpin glycosidases"/>
    <property type="match status" value="1"/>
</dbReference>
<evidence type="ECO:0000256" key="2">
    <source>
        <dbReference type="SAM" id="SignalP"/>
    </source>
</evidence>
<feature type="domain" description="Glutaminase A N-terminal" evidence="5">
    <location>
        <begin position="103"/>
        <end position="334"/>
    </location>
</feature>
<dbReference type="InterPro" id="IPR012341">
    <property type="entry name" value="6hp_glycosidase-like_sf"/>
</dbReference>